<feature type="region of interest" description="Disordered" evidence="1">
    <location>
        <begin position="186"/>
        <end position="219"/>
    </location>
</feature>
<evidence type="ECO:0000313" key="3">
    <source>
        <dbReference type="Proteomes" id="UP000054870"/>
    </source>
</evidence>
<dbReference type="AlphaFoldDB" id="A0A158D2R3"/>
<evidence type="ECO:0000256" key="1">
    <source>
        <dbReference type="SAM" id="MobiDB-lite"/>
    </source>
</evidence>
<reference evidence="2" key="1">
    <citation type="submission" date="2016-01" db="EMBL/GenBank/DDBJ databases">
        <authorList>
            <person name="Peeters C."/>
        </authorList>
    </citation>
    <scope>NUCLEOTIDE SEQUENCE [LARGE SCALE GENOMIC DNA]</scope>
    <source>
        <strain evidence="2">LMG 29318</strain>
    </source>
</reference>
<feature type="compositionally biased region" description="Basic and acidic residues" evidence="1">
    <location>
        <begin position="13"/>
        <end position="24"/>
    </location>
</feature>
<sequence length="219" mass="23506">MGQGLWPDDADSRDDPDHRRDRANDASQHPFHDTSPIDARWPSAAVAQVVLAVDAAITLKRQAAAAWLTAHGDAVPLLPVKPSWLELAAVIALAATYGAALITLPRFLPVIDFIADYGAVKLVQRVMYGARPTTDFDVTAYAAENARLAELLREARTAFEFLCASWPEAFLAQASAALAQLGLPRLRAPAPPSTNGQRSGRDESGDEPGDKLDKEEGDA</sequence>
<gene>
    <name evidence="2" type="ORF">AWB75_06110</name>
</gene>
<feature type="region of interest" description="Disordered" evidence="1">
    <location>
        <begin position="1"/>
        <end position="37"/>
    </location>
</feature>
<name>A0A158D2R3_9BURK</name>
<feature type="compositionally biased region" description="Basic and acidic residues" evidence="1">
    <location>
        <begin position="199"/>
        <end position="219"/>
    </location>
</feature>
<dbReference type="RefSeq" id="WP_235012303.1">
    <property type="nucleotide sequence ID" value="NZ_FCOF02000048.1"/>
</dbReference>
<dbReference type="EMBL" id="FCOF02000048">
    <property type="protein sequence ID" value="SAK88964.1"/>
    <property type="molecule type" value="Genomic_DNA"/>
</dbReference>
<accession>A0A158D2R3</accession>
<proteinExistence type="predicted"/>
<organism evidence="2 3">
    <name type="scientific">Caballeronia catudaia</name>
    <dbReference type="NCBI Taxonomy" id="1777136"/>
    <lineage>
        <taxon>Bacteria</taxon>
        <taxon>Pseudomonadati</taxon>
        <taxon>Pseudomonadota</taxon>
        <taxon>Betaproteobacteria</taxon>
        <taxon>Burkholderiales</taxon>
        <taxon>Burkholderiaceae</taxon>
        <taxon>Caballeronia</taxon>
    </lineage>
</organism>
<keyword evidence="3" id="KW-1185">Reference proteome</keyword>
<protein>
    <submittedName>
        <fullName evidence="2">Uncharacterized protein</fullName>
    </submittedName>
</protein>
<dbReference type="Proteomes" id="UP000054870">
    <property type="component" value="Unassembled WGS sequence"/>
</dbReference>
<evidence type="ECO:0000313" key="2">
    <source>
        <dbReference type="EMBL" id="SAK88964.1"/>
    </source>
</evidence>
<comment type="caution">
    <text evidence="2">The sequence shown here is derived from an EMBL/GenBank/DDBJ whole genome shotgun (WGS) entry which is preliminary data.</text>
</comment>